<dbReference type="Gene3D" id="3.40.50.150">
    <property type="entry name" value="Vaccinia Virus protein VP39"/>
    <property type="match status" value="1"/>
</dbReference>
<dbReference type="SUPFAM" id="SSF81799">
    <property type="entry name" value="Putative methyltransferase TM0872, insert domain"/>
    <property type="match status" value="1"/>
</dbReference>
<evidence type="ECO:0000313" key="7">
    <source>
        <dbReference type="Proteomes" id="UP000026961"/>
    </source>
</evidence>
<dbReference type="HOGENOM" id="CLU_038422_3_1_1"/>
<keyword evidence="7" id="KW-1185">Reference proteome</keyword>
<accession>A0A0D9YM21</accession>
<dbReference type="Gene3D" id="1.10.150.170">
    <property type="entry name" value="Putative methyltransferase TM0872, insert domain"/>
    <property type="match status" value="1"/>
</dbReference>
<feature type="compositionally biased region" description="Basic and acidic residues" evidence="5">
    <location>
        <begin position="99"/>
        <end position="118"/>
    </location>
</feature>
<evidence type="ECO:0000256" key="3">
    <source>
        <dbReference type="ARBA" id="ARBA00022679"/>
    </source>
</evidence>
<dbReference type="InterPro" id="IPR029063">
    <property type="entry name" value="SAM-dependent_MTases_sf"/>
</dbReference>
<evidence type="ECO:0000256" key="1">
    <source>
        <dbReference type="ARBA" id="ARBA00010396"/>
    </source>
</evidence>
<feature type="region of interest" description="Disordered" evidence="5">
    <location>
        <begin position="90"/>
        <end position="121"/>
    </location>
</feature>
<reference evidence="6" key="1">
    <citation type="submission" date="2015-04" db="UniProtKB">
        <authorList>
            <consortium name="EnsemblPlants"/>
        </authorList>
    </citation>
    <scope>IDENTIFICATION</scope>
</reference>
<dbReference type="STRING" id="40148.A0A0D9YM21"/>
<sequence>MSSKPRIHNLSPNPEILAVHLLIGRFGKHPAAVLSAPCSPSRVALASTTMAMAARRLLAFHLRPPAHPLAAATAAPHRRRKHDAVACRAVAGKGTSKARARDKDGSKRQQRRALEEHLKRRTRSGAAFDAGLYRRHSHAEHVPVMLGEVLAAFRRPLPLRSFVDCTLGAAGHSLAMMEAHPEMEMYIGMDVDPSALEIGRSRIEAFLASREANGDDEDASQGTLRAYTHAKNFKYIKHVLGSVDENIAVGTSGIDGILIDLGMSSMQVNRSDRGFSVLQDGPLDMRMDPKATLKAEDILNSWPDLEVGRILRDYGEESNWQSLQKRIVKARAMGGLHSTGELVKLIQRTCTSSGGRQGWIKTATRVFQALRIAVNDELRTLEDALHACFDCLATDGRLAVISFHSLEDRIVKQTFLELIHEDEIDDDEDDLVSADIDSEDEPWFKQRVQGKNGTILTKRPISPSQEEEELNQRCRSAKLRVIQKA</sequence>
<comment type="similarity">
    <text evidence="1">Belongs to the methyltransferase superfamily. RsmH family.</text>
</comment>
<keyword evidence="2" id="KW-0489">Methyltransferase</keyword>
<dbReference type="eggNOG" id="KOG2782">
    <property type="taxonomic scope" value="Eukaryota"/>
</dbReference>
<dbReference type="Proteomes" id="UP000026961">
    <property type="component" value="Chromosome 2"/>
</dbReference>
<feature type="region of interest" description="Disordered" evidence="5">
    <location>
        <begin position="450"/>
        <end position="470"/>
    </location>
</feature>
<protein>
    <submittedName>
        <fullName evidence="6">Uncharacterized protein</fullName>
    </submittedName>
</protein>
<dbReference type="InterPro" id="IPR023397">
    <property type="entry name" value="SAM-dep_MeTrfase_MraW_recog"/>
</dbReference>
<dbReference type="FunFam" id="1.10.150.170:FF:000004">
    <property type="entry name" value="Ribosomal RNA small subunit methyltransferase H"/>
    <property type="match status" value="1"/>
</dbReference>
<keyword evidence="3" id="KW-0808">Transferase</keyword>
<evidence type="ECO:0000313" key="6">
    <source>
        <dbReference type="EnsemblPlants" id="OGLUM02G02980.1"/>
    </source>
</evidence>
<reference evidence="6" key="2">
    <citation type="submission" date="2018-05" db="EMBL/GenBank/DDBJ databases">
        <title>OgluRS3 (Oryza glumaepatula Reference Sequence Version 3).</title>
        <authorList>
            <person name="Zhang J."/>
            <person name="Kudrna D."/>
            <person name="Lee S."/>
            <person name="Talag J."/>
            <person name="Welchert J."/>
            <person name="Wing R.A."/>
        </authorList>
    </citation>
    <scope>NUCLEOTIDE SEQUENCE [LARGE SCALE GENOMIC DNA]</scope>
</reference>
<dbReference type="HAMAP" id="MF_01007">
    <property type="entry name" value="16SrRNA_methyltr_H"/>
    <property type="match status" value="1"/>
</dbReference>
<dbReference type="FunFam" id="3.40.50.150:FF:000239">
    <property type="entry name" value="Ribosomal RNA small subunit methyltransferase H"/>
    <property type="match status" value="1"/>
</dbReference>
<dbReference type="GO" id="GO:0071424">
    <property type="term" value="F:rRNA (cytosine-N4-)-methyltransferase activity"/>
    <property type="evidence" value="ECO:0007669"/>
    <property type="project" value="TreeGrafter"/>
</dbReference>
<evidence type="ECO:0000256" key="4">
    <source>
        <dbReference type="ARBA" id="ARBA00022691"/>
    </source>
</evidence>
<dbReference type="InterPro" id="IPR002903">
    <property type="entry name" value="RsmH"/>
</dbReference>
<dbReference type="NCBIfam" id="TIGR00006">
    <property type="entry name" value="16S rRNA (cytosine(1402)-N(4))-methyltransferase RsmH"/>
    <property type="match status" value="1"/>
</dbReference>
<dbReference type="EnsemblPlants" id="OGLUM02G02980.1">
    <property type="protein sequence ID" value="OGLUM02G02980.1"/>
    <property type="gene ID" value="OGLUM02G02980"/>
</dbReference>
<dbReference type="PANTHER" id="PTHR11265:SF0">
    <property type="entry name" value="12S RRNA N4-METHYLCYTIDINE METHYLTRANSFERASE"/>
    <property type="match status" value="1"/>
</dbReference>
<organism evidence="6">
    <name type="scientific">Oryza glumipatula</name>
    <dbReference type="NCBI Taxonomy" id="40148"/>
    <lineage>
        <taxon>Eukaryota</taxon>
        <taxon>Viridiplantae</taxon>
        <taxon>Streptophyta</taxon>
        <taxon>Embryophyta</taxon>
        <taxon>Tracheophyta</taxon>
        <taxon>Spermatophyta</taxon>
        <taxon>Magnoliopsida</taxon>
        <taxon>Liliopsida</taxon>
        <taxon>Poales</taxon>
        <taxon>Poaceae</taxon>
        <taxon>BOP clade</taxon>
        <taxon>Oryzoideae</taxon>
        <taxon>Oryzeae</taxon>
        <taxon>Oryzinae</taxon>
        <taxon>Oryza</taxon>
    </lineage>
</organism>
<dbReference type="PANTHER" id="PTHR11265">
    <property type="entry name" value="S-ADENOSYL-METHYLTRANSFERASE MRAW"/>
    <property type="match status" value="1"/>
</dbReference>
<evidence type="ECO:0000256" key="5">
    <source>
        <dbReference type="SAM" id="MobiDB-lite"/>
    </source>
</evidence>
<keyword evidence="4" id="KW-0949">S-adenosyl-L-methionine</keyword>
<dbReference type="Gramene" id="OGLUM02G02980.1">
    <property type="protein sequence ID" value="OGLUM02G02980.1"/>
    <property type="gene ID" value="OGLUM02G02980"/>
</dbReference>
<proteinExistence type="inferred from homology"/>
<dbReference type="AlphaFoldDB" id="A0A0D9YM21"/>
<dbReference type="SUPFAM" id="SSF53335">
    <property type="entry name" value="S-adenosyl-L-methionine-dependent methyltransferases"/>
    <property type="match status" value="1"/>
</dbReference>
<name>A0A0D9YM21_9ORYZ</name>
<evidence type="ECO:0000256" key="2">
    <source>
        <dbReference type="ARBA" id="ARBA00022603"/>
    </source>
</evidence>
<dbReference type="Pfam" id="PF01795">
    <property type="entry name" value="Methyltransf_5"/>
    <property type="match status" value="1"/>
</dbReference>
<dbReference type="GO" id="GO:0070475">
    <property type="term" value="P:rRNA base methylation"/>
    <property type="evidence" value="ECO:0007669"/>
    <property type="project" value="TreeGrafter"/>
</dbReference>